<name>X1DBG6_9ZZZZ</name>
<comment type="caution">
    <text evidence="1">The sequence shown here is derived from an EMBL/GenBank/DDBJ whole genome shotgun (WGS) entry which is preliminary data.</text>
</comment>
<evidence type="ECO:0000313" key="1">
    <source>
        <dbReference type="EMBL" id="GAH02409.1"/>
    </source>
</evidence>
<proteinExistence type="predicted"/>
<sequence>MADTLMKHKQGDMLCIQGAATPGHCTGTDGEDRTILSVNVESIVSARTTRPGGTKRTITILDQTELLFDDPLPNVS</sequence>
<protein>
    <submittedName>
        <fullName evidence="1">Uncharacterized protein</fullName>
    </submittedName>
</protein>
<gene>
    <name evidence="1" type="ORF">S01H4_37724</name>
</gene>
<accession>X1DBG6</accession>
<dbReference type="AlphaFoldDB" id="X1DBG6"/>
<dbReference type="EMBL" id="BART01020286">
    <property type="protein sequence ID" value="GAH02409.1"/>
    <property type="molecule type" value="Genomic_DNA"/>
</dbReference>
<organism evidence="1">
    <name type="scientific">marine sediment metagenome</name>
    <dbReference type="NCBI Taxonomy" id="412755"/>
    <lineage>
        <taxon>unclassified sequences</taxon>
        <taxon>metagenomes</taxon>
        <taxon>ecological metagenomes</taxon>
    </lineage>
</organism>
<reference evidence="1" key="1">
    <citation type="journal article" date="2014" name="Front. Microbiol.">
        <title>High frequency of phylogenetically diverse reductive dehalogenase-homologous genes in deep subseafloor sedimentary metagenomes.</title>
        <authorList>
            <person name="Kawai M."/>
            <person name="Futagami T."/>
            <person name="Toyoda A."/>
            <person name="Takaki Y."/>
            <person name="Nishi S."/>
            <person name="Hori S."/>
            <person name="Arai W."/>
            <person name="Tsubouchi T."/>
            <person name="Morono Y."/>
            <person name="Uchiyama I."/>
            <person name="Ito T."/>
            <person name="Fujiyama A."/>
            <person name="Inagaki F."/>
            <person name="Takami H."/>
        </authorList>
    </citation>
    <scope>NUCLEOTIDE SEQUENCE</scope>
    <source>
        <strain evidence="1">Expedition CK06-06</strain>
    </source>
</reference>